<accession>X5DP09</accession>
<dbReference type="Proteomes" id="UP000023703">
    <property type="component" value="Chromosome"/>
</dbReference>
<dbReference type="HOGENOM" id="CLU_1640915_0_0_11"/>
<gene>
    <name evidence="1" type="ORF">CGLY_02955</name>
</gene>
<organism evidence="1 2">
    <name type="scientific">Corynebacterium glyciniphilum AJ 3170</name>
    <dbReference type="NCBI Taxonomy" id="1404245"/>
    <lineage>
        <taxon>Bacteria</taxon>
        <taxon>Bacillati</taxon>
        <taxon>Actinomycetota</taxon>
        <taxon>Actinomycetes</taxon>
        <taxon>Mycobacteriales</taxon>
        <taxon>Corynebacteriaceae</taxon>
        <taxon>Corynebacterium</taxon>
    </lineage>
</organism>
<evidence type="ECO:0000313" key="2">
    <source>
        <dbReference type="Proteomes" id="UP000023703"/>
    </source>
</evidence>
<dbReference type="eggNOG" id="ENOG5031MFP">
    <property type="taxonomic scope" value="Bacteria"/>
</dbReference>
<dbReference type="KEGG" id="cgy:CGLY_02955"/>
<dbReference type="AlphaFoldDB" id="X5DP09"/>
<name>X5DP09_9CORY</name>
<keyword evidence="2" id="KW-1185">Reference proteome</keyword>
<dbReference type="OrthoDB" id="9831354at2"/>
<proteinExistence type="predicted"/>
<reference evidence="1 2" key="1">
    <citation type="journal article" date="2015" name="Int. J. Syst. Evol. Microbiol.">
        <title>Revisiting Corynebacterium glyciniphilum (ex Kubota et al., 1972) sp. nov., nom. rev., isolated from putrefied banana.</title>
        <authorList>
            <person name="Al-Dilaimi A."/>
            <person name="Bednarz H."/>
            <person name="Lomker A."/>
            <person name="Niehaus K."/>
            <person name="Kalinowski J."/>
            <person name="Ruckert C."/>
        </authorList>
    </citation>
    <scope>NUCLEOTIDE SEQUENCE [LARGE SCALE GENOMIC DNA]</scope>
    <source>
        <strain evidence="1">AJ 3170</strain>
    </source>
</reference>
<dbReference type="STRING" id="1404245.CGLY_02955"/>
<sequence>MDHQHKHRVSITGPLRIDGQLQSSARAVELLHLMTHEGPVLHRREVEKALYGGYCSRSSLWYPLKVCRDAGVALRYESESQTVVLDDDILFDVDVALGYLDRGDLRAALWVLGGWPSSKGAGVYSERLAAQLRDAIATAPGGFCRSEVEDAYESLDLRPVG</sequence>
<dbReference type="EMBL" id="CP006842">
    <property type="protein sequence ID" value="AHW63039.1"/>
    <property type="molecule type" value="Genomic_DNA"/>
</dbReference>
<dbReference type="RefSeq" id="WP_038546037.1">
    <property type="nucleotide sequence ID" value="NZ_CP006842.1"/>
</dbReference>
<evidence type="ECO:0000313" key="1">
    <source>
        <dbReference type="EMBL" id="AHW63039.1"/>
    </source>
</evidence>
<protein>
    <submittedName>
        <fullName evidence="1">Uncharacterized protein</fullName>
    </submittedName>
</protein>